<reference evidence="7" key="1">
    <citation type="submission" date="2025-08" db="UniProtKB">
        <authorList>
            <consortium name="RefSeq"/>
        </authorList>
    </citation>
    <scope>IDENTIFICATION</scope>
</reference>
<dbReference type="Gene3D" id="3.90.70.10">
    <property type="entry name" value="Cysteine proteinases"/>
    <property type="match status" value="1"/>
</dbReference>
<dbReference type="SMART" id="SM00848">
    <property type="entry name" value="Inhibitor_I29"/>
    <property type="match status" value="1"/>
</dbReference>
<feature type="chain" id="PRO_5042519589" evidence="3">
    <location>
        <begin position="18"/>
        <end position="334"/>
    </location>
</feature>
<dbReference type="Pfam" id="PF00112">
    <property type="entry name" value="Peptidase_C1"/>
    <property type="match status" value="1"/>
</dbReference>
<dbReference type="AlphaFoldDB" id="A0AAJ6VVP3"/>
<evidence type="ECO:0000313" key="7">
    <source>
        <dbReference type="RefSeq" id="XP_003738752.1"/>
    </source>
</evidence>
<dbReference type="InterPro" id="IPR013201">
    <property type="entry name" value="Prot_inhib_I29"/>
</dbReference>
<dbReference type="GO" id="GO:0006508">
    <property type="term" value="P:proteolysis"/>
    <property type="evidence" value="ECO:0007669"/>
    <property type="project" value="InterPro"/>
</dbReference>
<dbReference type="GeneID" id="100902438"/>
<dbReference type="SUPFAM" id="SSF54001">
    <property type="entry name" value="Cysteine proteinases"/>
    <property type="match status" value="1"/>
</dbReference>
<dbReference type="InterPro" id="IPR013128">
    <property type="entry name" value="Peptidase_C1A"/>
</dbReference>
<evidence type="ECO:0000313" key="6">
    <source>
        <dbReference type="Proteomes" id="UP000694867"/>
    </source>
</evidence>
<evidence type="ECO:0000259" key="4">
    <source>
        <dbReference type="SMART" id="SM00645"/>
    </source>
</evidence>
<dbReference type="SMART" id="SM00645">
    <property type="entry name" value="Pept_C1"/>
    <property type="match status" value="1"/>
</dbReference>
<evidence type="ECO:0000259" key="5">
    <source>
        <dbReference type="SMART" id="SM00848"/>
    </source>
</evidence>
<evidence type="ECO:0000256" key="1">
    <source>
        <dbReference type="ARBA" id="ARBA00008455"/>
    </source>
</evidence>
<dbReference type="Gene3D" id="1.10.287.2250">
    <property type="match status" value="1"/>
</dbReference>
<proteinExistence type="inferred from homology"/>
<sequence>MFRGTAILLTLCCLSSADWTSYKREFYKNYSPDEDAFRRQIYEQSVREMNEHNVLYEQNRTSWRQGLTVFSDMTEEERSGITGSLRGMGNFSASSFGTFPPIFHKGRPPASVDWRKSKCVAPPKNQYGPGDCRRTCWAFATTGVLEYYYCKKHGKLESFSEKYLVDCVFTVQGCQGGLFEKAMDHLFWTMNIPSEKSYPYTTFFGECREPGNDLFDLSDVKGFERLHGDEELLKAVAFRGPVVAYMLTEGANLGTFRPTSEDDIFRADSCASTQQGRFDHAVVVVGYGSNQNGKYWIVKNSWGTNWGQNGYFKLSRDGGNYCNISDFVFVPKYR</sequence>
<keyword evidence="6" id="KW-1185">Reference proteome</keyword>
<dbReference type="InterPro" id="IPR025661">
    <property type="entry name" value="Pept_asp_AS"/>
</dbReference>
<keyword evidence="2" id="KW-1015">Disulfide bond</keyword>
<organism evidence="6 7">
    <name type="scientific">Galendromus occidentalis</name>
    <name type="common">western predatory mite</name>
    <dbReference type="NCBI Taxonomy" id="34638"/>
    <lineage>
        <taxon>Eukaryota</taxon>
        <taxon>Metazoa</taxon>
        <taxon>Ecdysozoa</taxon>
        <taxon>Arthropoda</taxon>
        <taxon>Chelicerata</taxon>
        <taxon>Arachnida</taxon>
        <taxon>Acari</taxon>
        <taxon>Parasitiformes</taxon>
        <taxon>Mesostigmata</taxon>
        <taxon>Gamasina</taxon>
        <taxon>Phytoseioidea</taxon>
        <taxon>Phytoseiidae</taxon>
        <taxon>Typhlodrominae</taxon>
        <taxon>Galendromus</taxon>
    </lineage>
</organism>
<dbReference type="InterPro" id="IPR038765">
    <property type="entry name" value="Papain-like_cys_pep_sf"/>
</dbReference>
<feature type="signal peptide" evidence="3">
    <location>
        <begin position="1"/>
        <end position="17"/>
    </location>
</feature>
<dbReference type="GO" id="GO:0008234">
    <property type="term" value="F:cysteine-type peptidase activity"/>
    <property type="evidence" value="ECO:0007669"/>
    <property type="project" value="InterPro"/>
</dbReference>
<dbReference type="PRINTS" id="PR00705">
    <property type="entry name" value="PAPAIN"/>
</dbReference>
<comment type="similarity">
    <text evidence="1">Belongs to the peptidase C1 family.</text>
</comment>
<dbReference type="FunFam" id="3.90.70.10:FF:000332">
    <property type="entry name" value="Cathepsin L1"/>
    <property type="match status" value="1"/>
</dbReference>
<protein>
    <submittedName>
        <fullName evidence="7">Cathepsin L1-like</fullName>
    </submittedName>
</protein>
<evidence type="ECO:0000256" key="2">
    <source>
        <dbReference type="ARBA" id="ARBA00023157"/>
    </source>
</evidence>
<dbReference type="PROSITE" id="PS00640">
    <property type="entry name" value="THIOL_PROTEASE_ASN"/>
    <property type="match status" value="1"/>
</dbReference>
<feature type="domain" description="Peptidase C1A papain C-terminal" evidence="4">
    <location>
        <begin position="108"/>
        <end position="332"/>
    </location>
</feature>
<feature type="domain" description="Cathepsin propeptide inhibitor" evidence="5">
    <location>
        <begin position="19"/>
        <end position="78"/>
    </location>
</feature>
<gene>
    <name evidence="7" type="primary">LOC100902438</name>
</gene>
<accession>A0AAJ6VVP3</accession>
<dbReference type="KEGG" id="goe:100902438"/>
<dbReference type="CDD" id="cd02248">
    <property type="entry name" value="Peptidase_C1A"/>
    <property type="match status" value="1"/>
</dbReference>
<dbReference type="PANTHER" id="PTHR12411">
    <property type="entry name" value="CYSTEINE PROTEASE FAMILY C1-RELATED"/>
    <property type="match status" value="1"/>
</dbReference>
<name>A0AAJ6VVP3_9ACAR</name>
<evidence type="ECO:0000256" key="3">
    <source>
        <dbReference type="SAM" id="SignalP"/>
    </source>
</evidence>
<dbReference type="InterPro" id="IPR000668">
    <property type="entry name" value="Peptidase_C1A_C"/>
</dbReference>
<keyword evidence="3" id="KW-0732">Signal</keyword>
<dbReference type="RefSeq" id="XP_003738752.1">
    <property type="nucleotide sequence ID" value="XM_003738704.1"/>
</dbReference>
<dbReference type="InterPro" id="IPR039417">
    <property type="entry name" value="Peptidase_C1A_papain-like"/>
</dbReference>
<dbReference type="Proteomes" id="UP000694867">
    <property type="component" value="Unplaced"/>
</dbReference>
<dbReference type="Pfam" id="PF08246">
    <property type="entry name" value="Inhibitor_I29"/>
    <property type="match status" value="1"/>
</dbReference>